<reference evidence="20 21" key="1">
    <citation type="submission" date="2016-02" db="EMBL/GenBank/DDBJ databases">
        <title>Discovery of a natural microsporidian pathogen with a broad tissue tropism in Caenorhabditis elegans.</title>
        <authorList>
            <person name="Luallen R.J."/>
            <person name="Reinke A.W."/>
            <person name="Tong L."/>
            <person name="Botts M.R."/>
            <person name="Felix M.-A."/>
            <person name="Troemel E.R."/>
        </authorList>
    </citation>
    <scope>NUCLEOTIDE SEQUENCE [LARGE SCALE GENOMIC DNA]</scope>
    <source>
        <strain evidence="20 21">JUm2807</strain>
    </source>
</reference>
<feature type="binding site" evidence="17">
    <location>
        <position position="44"/>
    </location>
    <ligand>
        <name>Mg(2+)</name>
        <dbReference type="ChEBI" id="CHEBI:18420"/>
    </ligand>
</feature>
<feature type="binding site" evidence="15">
    <location>
        <position position="143"/>
    </location>
    <ligand>
        <name>GTP</name>
        <dbReference type="ChEBI" id="CHEBI:37565"/>
    </ligand>
</feature>
<keyword evidence="8 15" id="KW-0547">Nucleotide-binding</keyword>
<evidence type="ECO:0000256" key="17">
    <source>
        <dbReference type="PIRSR" id="PIRSR606689-2"/>
    </source>
</evidence>
<feature type="binding site" evidence="15">
    <location>
        <position position="145"/>
    </location>
    <ligand>
        <name>GTP</name>
        <dbReference type="ChEBI" id="CHEBI:37565"/>
    </ligand>
</feature>
<evidence type="ECO:0000313" key="20">
    <source>
        <dbReference type="EMBL" id="OAG31939.1"/>
    </source>
</evidence>
<dbReference type="RefSeq" id="XP_067545540.1">
    <property type="nucleotide sequence ID" value="XM_067687832.1"/>
</dbReference>
<feature type="binding site" evidence="15">
    <location>
        <position position="142"/>
    </location>
    <ligand>
        <name>GTP</name>
        <dbReference type="ChEBI" id="CHEBI:37565"/>
    </ligand>
</feature>
<keyword evidence="10 19" id="KW-0931">ER-Golgi transport</keyword>
<evidence type="ECO:0000256" key="9">
    <source>
        <dbReference type="ARBA" id="ARBA00022824"/>
    </source>
</evidence>
<dbReference type="SUPFAM" id="SSF52540">
    <property type="entry name" value="P-loop containing nucleoside triphosphate hydrolases"/>
    <property type="match status" value="1"/>
</dbReference>
<dbReference type="PRINTS" id="PR00328">
    <property type="entry name" value="SAR1GTPBP"/>
</dbReference>
<feature type="binding site" evidence="15">
    <location>
        <position position="43"/>
    </location>
    <ligand>
        <name>GTP</name>
        <dbReference type="ChEBI" id="CHEBI:37565"/>
    </ligand>
</feature>
<dbReference type="PANTHER" id="PTHR45684">
    <property type="entry name" value="RE74312P"/>
    <property type="match status" value="1"/>
</dbReference>
<keyword evidence="11 19" id="KW-0653">Protein transport</keyword>
<evidence type="ECO:0000256" key="16">
    <source>
        <dbReference type="PIRSR" id="PIRSR606689-1"/>
    </source>
</evidence>
<dbReference type="InterPro" id="IPR006687">
    <property type="entry name" value="Small_GTPase_SAR1"/>
</dbReference>
<evidence type="ECO:0000256" key="2">
    <source>
        <dbReference type="ARBA" id="ARBA00004299"/>
    </source>
</evidence>
<keyword evidence="7 19" id="KW-0813">Transport</keyword>
<keyword evidence="13 16" id="KW-0342">GTP-binding</keyword>
<evidence type="ECO:0000256" key="3">
    <source>
        <dbReference type="ARBA" id="ARBA00004397"/>
    </source>
</evidence>
<keyword evidence="14" id="KW-0460">Magnesium</keyword>
<evidence type="ECO:0000256" key="15">
    <source>
        <dbReference type="PIRSR" id="PIRSR606687-2"/>
    </source>
</evidence>
<keyword evidence="12 19" id="KW-0333">Golgi apparatus</keyword>
<feature type="binding site" evidence="15">
    <location>
        <position position="200"/>
    </location>
    <ligand>
        <name>GTP</name>
        <dbReference type="ChEBI" id="CHEBI:37565"/>
    </ligand>
</feature>
<evidence type="ECO:0000313" key="21">
    <source>
        <dbReference type="Proteomes" id="UP000185944"/>
    </source>
</evidence>
<comment type="similarity">
    <text evidence="18">Belongs to the small GTPase superfamily. Arf family.</text>
</comment>
<protein>
    <recommendedName>
        <fullName evidence="6">Small COPII coat GTPase SAR1</fullName>
    </recommendedName>
    <alternativeName>
        <fullName evidence="5">Small COPII coat GTPase sar1</fullName>
    </alternativeName>
</protein>
<evidence type="ECO:0000256" key="11">
    <source>
        <dbReference type="ARBA" id="ARBA00022927"/>
    </source>
</evidence>
<evidence type="ECO:0000256" key="18">
    <source>
        <dbReference type="RuleBase" id="RU003925"/>
    </source>
</evidence>
<dbReference type="GO" id="GO:0046872">
    <property type="term" value="F:metal ion binding"/>
    <property type="evidence" value="ECO:0007669"/>
    <property type="project" value="UniProtKB-KW"/>
</dbReference>
<sequence>MEYIERGKQFVKDIIHRGPIAFFETIFGRQTNILFLGIDNAGKTTLLLRLKTDSIHTVAPTLSVREETLQIGNMKVTISDLGGHETARLGWGTYFVQSQGIVFMIDVTDEERYPLVKETYHNLLHTIERADRKSMPVAVLFNKTDKWQKCWEMKHPGHLAPPLDEPYLHHLCQMLNITTGDGEDGRRISANYCSVVTDSISDQNKGFMLAFKWLDMMIRNTK</sequence>
<feature type="binding site" evidence="16">
    <location>
        <position position="83"/>
    </location>
    <ligand>
        <name>GTP</name>
        <dbReference type="ChEBI" id="CHEBI:37565"/>
    </ligand>
</feature>
<feature type="binding site" evidence="15">
    <location>
        <position position="44"/>
    </location>
    <ligand>
        <name>GTP</name>
        <dbReference type="ChEBI" id="CHEBI:37565"/>
    </ligand>
</feature>
<dbReference type="GO" id="GO:0003924">
    <property type="term" value="F:GTPase activity"/>
    <property type="evidence" value="ECO:0007669"/>
    <property type="project" value="InterPro"/>
</dbReference>
<feature type="binding site" evidence="15">
    <location>
        <position position="42"/>
    </location>
    <ligand>
        <name>GTP</name>
        <dbReference type="ChEBI" id="CHEBI:37565"/>
    </ligand>
</feature>
<evidence type="ECO:0000256" key="10">
    <source>
        <dbReference type="ARBA" id="ARBA00022892"/>
    </source>
</evidence>
<gene>
    <name evidence="20" type="ORF">NEDG_00414</name>
</gene>
<comment type="subcellular location">
    <subcellularLocation>
        <location evidence="2">Cytoplasmic vesicle</location>
        <location evidence="2">COPII-coated vesicle membrane</location>
        <topology evidence="2">Peripheral membrane protein</topology>
        <orientation evidence="2">Cytoplasmic side</orientation>
    </subcellularLocation>
    <subcellularLocation>
        <location evidence="3">Endoplasmic reticulum membrane</location>
        <topology evidence="3">Peripheral membrane protein</topology>
        <orientation evidence="3">Cytoplasmic side</orientation>
    </subcellularLocation>
    <subcellularLocation>
        <location evidence="1">Golgi apparatus membrane</location>
        <topology evidence="1">Peripheral membrane protein</topology>
        <orientation evidence="1">Cytoplasmic side</orientation>
    </subcellularLocation>
</comment>
<keyword evidence="9 19" id="KW-0256">Endoplasmic reticulum</keyword>
<dbReference type="GO" id="GO:0005525">
    <property type="term" value="F:GTP binding"/>
    <property type="evidence" value="ECO:0007669"/>
    <property type="project" value="UniProtKB-KW"/>
</dbReference>
<organism evidence="20 21">
    <name type="scientific">Nematocida displodere</name>
    <dbReference type="NCBI Taxonomy" id="1805483"/>
    <lineage>
        <taxon>Eukaryota</taxon>
        <taxon>Fungi</taxon>
        <taxon>Fungi incertae sedis</taxon>
        <taxon>Microsporidia</taxon>
        <taxon>Nematocida</taxon>
    </lineage>
</organism>
<feature type="binding site" evidence="15">
    <location>
        <position position="45"/>
    </location>
    <ligand>
        <name>GTP</name>
        <dbReference type="ChEBI" id="CHEBI:37565"/>
    </ligand>
</feature>
<keyword evidence="14" id="KW-0479">Metal-binding</keyword>
<feature type="binding site" evidence="14">
    <location>
        <position position="39"/>
    </location>
    <ligand>
        <name>Mg(2+)</name>
        <dbReference type="ChEBI" id="CHEBI:18420"/>
    </ligand>
</feature>
<dbReference type="PROSITE" id="PS51417">
    <property type="entry name" value="ARF"/>
    <property type="match status" value="1"/>
</dbReference>
<feature type="binding site" evidence="16">
    <location>
        <begin position="142"/>
        <end position="145"/>
    </location>
    <ligand>
        <name>GTP</name>
        <dbReference type="ChEBI" id="CHEBI:37565"/>
    </ligand>
</feature>
<proteinExistence type="inferred from homology"/>
<evidence type="ECO:0000256" key="5">
    <source>
        <dbReference type="ARBA" id="ARBA00019961"/>
    </source>
</evidence>
<dbReference type="GO" id="GO:0016192">
    <property type="term" value="P:vesicle-mediated transport"/>
    <property type="evidence" value="ECO:0007669"/>
    <property type="project" value="UniProtKB-KW"/>
</dbReference>
<dbReference type="GO" id="GO:0006886">
    <property type="term" value="P:intracellular protein transport"/>
    <property type="evidence" value="ECO:0007669"/>
    <property type="project" value="InterPro"/>
</dbReference>
<dbReference type="SMART" id="SM00178">
    <property type="entry name" value="SAR"/>
    <property type="match status" value="1"/>
</dbReference>
<dbReference type="GO" id="GO:0012507">
    <property type="term" value="C:ER to Golgi transport vesicle membrane"/>
    <property type="evidence" value="ECO:0007669"/>
    <property type="project" value="UniProtKB-SubCell"/>
</dbReference>
<evidence type="ECO:0000256" key="8">
    <source>
        <dbReference type="ARBA" id="ARBA00022741"/>
    </source>
</evidence>
<dbReference type="Gene3D" id="3.40.50.300">
    <property type="entry name" value="P-loop containing nucleotide triphosphate hydrolases"/>
    <property type="match status" value="1"/>
</dbReference>
<dbReference type="AlphaFoldDB" id="A0A177ELT1"/>
<dbReference type="OrthoDB" id="2011769at2759"/>
<dbReference type="InterPro" id="IPR005225">
    <property type="entry name" value="Small_GTP-bd"/>
</dbReference>
<dbReference type="GO" id="GO:0005789">
    <property type="term" value="C:endoplasmic reticulum membrane"/>
    <property type="evidence" value="ECO:0007669"/>
    <property type="project" value="UniProtKB-SubCell"/>
</dbReference>
<evidence type="ECO:0000256" key="6">
    <source>
        <dbReference type="ARBA" id="ARBA00021124"/>
    </source>
</evidence>
<dbReference type="InterPro" id="IPR006689">
    <property type="entry name" value="Small_GTPase_ARF/SAR"/>
</dbReference>
<comment type="similarity">
    <text evidence="4 19">Belongs to the small GTPase superfamily. SAR1 family.</text>
</comment>
<name>A0A177ELT1_9MICR</name>
<evidence type="ECO:0000256" key="4">
    <source>
        <dbReference type="ARBA" id="ARBA00007507"/>
    </source>
</evidence>
<feature type="binding site" evidence="15">
    <location>
        <position position="40"/>
    </location>
    <ligand>
        <name>GTP</name>
        <dbReference type="ChEBI" id="CHEBI:37565"/>
    </ligand>
</feature>
<evidence type="ECO:0000256" key="12">
    <source>
        <dbReference type="ARBA" id="ARBA00023034"/>
    </source>
</evidence>
<feature type="binding site" evidence="16">
    <location>
        <begin position="37"/>
        <end position="44"/>
    </location>
    <ligand>
        <name>GTP</name>
        <dbReference type="ChEBI" id="CHEBI:37565"/>
    </ligand>
</feature>
<evidence type="ECO:0000256" key="1">
    <source>
        <dbReference type="ARBA" id="ARBA00004255"/>
    </source>
</evidence>
<evidence type="ECO:0000256" key="14">
    <source>
        <dbReference type="PIRSR" id="PIRSR606687-1"/>
    </source>
</evidence>
<evidence type="ECO:0000256" key="7">
    <source>
        <dbReference type="ARBA" id="ARBA00022448"/>
    </source>
</evidence>
<feature type="binding site" evidence="17">
    <location>
        <position position="61"/>
    </location>
    <ligand>
        <name>Mg(2+)</name>
        <dbReference type="ChEBI" id="CHEBI:18420"/>
    </ligand>
</feature>
<dbReference type="Proteomes" id="UP000185944">
    <property type="component" value="Unassembled WGS sequence"/>
</dbReference>
<keyword evidence="21" id="KW-1185">Reference proteome</keyword>
<dbReference type="SMART" id="SM00177">
    <property type="entry name" value="ARF"/>
    <property type="match status" value="1"/>
</dbReference>
<comment type="caution">
    <text evidence="20">The sequence shown here is derived from an EMBL/GenBank/DDBJ whole genome shotgun (WGS) entry which is preliminary data.</text>
</comment>
<accession>A0A177ELT1</accession>
<dbReference type="VEuPathDB" id="MicrosporidiaDB:NEDG_00414"/>
<dbReference type="InterPro" id="IPR027417">
    <property type="entry name" value="P-loop_NTPase"/>
</dbReference>
<evidence type="ECO:0000256" key="13">
    <source>
        <dbReference type="ARBA" id="ARBA00023134"/>
    </source>
</evidence>
<dbReference type="GO" id="GO:0000139">
    <property type="term" value="C:Golgi membrane"/>
    <property type="evidence" value="ECO:0007669"/>
    <property type="project" value="UniProtKB-SubCell"/>
</dbReference>
<dbReference type="NCBIfam" id="TIGR00231">
    <property type="entry name" value="small_GTP"/>
    <property type="match status" value="1"/>
</dbReference>
<dbReference type="STRING" id="1805483.A0A177ELT1"/>
<dbReference type="GeneID" id="93646764"/>
<dbReference type="EMBL" id="LTDL01000014">
    <property type="protein sequence ID" value="OAG31939.1"/>
    <property type="molecule type" value="Genomic_DNA"/>
</dbReference>
<dbReference type="Pfam" id="PF00025">
    <property type="entry name" value="Arf"/>
    <property type="match status" value="1"/>
</dbReference>
<evidence type="ECO:0000256" key="19">
    <source>
        <dbReference type="RuleBase" id="RU003926"/>
    </source>
</evidence>